<dbReference type="AlphaFoldDB" id="A0A182J6U8"/>
<accession>A0A182J6U8</accession>
<name>A0A182J6U8_ANOAO</name>
<reference evidence="1" key="1">
    <citation type="submission" date="2022-08" db="UniProtKB">
        <authorList>
            <consortium name="EnsemblMetazoa"/>
        </authorList>
    </citation>
    <scope>IDENTIFICATION</scope>
    <source>
        <strain evidence="1">EBRO</strain>
    </source>
</reference>
<protein>
    <submittedName>
        <fullName evidence="1">Uncharacterized protein</fullName>
    </submittedName>
</protein>
<sequence length="114" mass="12438">LVVRIKRGRNALQSISQTRTSNQPCQHSLRKASLSFQTTIKMFKYVIVVLALIAAVLAAPRPQVLYTPSAYTAYNGYAAPAATFYSSSPYISTAYSNYVPAAATYSGYAPLTYL</sequence>
<proteinExistence type="predicted"/>
<dbReference type="EnsemblMetazoa" id="AATE012481-RA">
    <property type="protein sequence ID" value="AATE012481-PA.1"/>
    <property type="gene ID" value="AATE012481"/>
</dbReference>
<organism evidence="1">
    <name type="scientific">Anopheles atroparvus</name>
    <name type="common">European mosquito</name>
    <dbReference type="NCBI Taxonomy" id="41427"/>
    <lineage>
        <taxon>Eukaryota</taxon>
        <taxon>Metazoa</taxon>
        <taxon>Ecdysozoa</taxon>
        <taxon>Arthropoda</taxon>
        <taxon>Hexapoda</taxon>
        <taxon>Insecta</taxon>
        <taxon>Pterygota</taxon>
        <taxon>Neoptera</taxon>
        <taxon>Endopterygota</taxon>
        <taxon>Diptera</taxon>
        <taxon>Nematocera</taxon>
        <taxon>Culicoidea</taxon>
        <taxon>Culicidae</taxon>
        <taxon>Anophelinae</taxon>
        <taxon>Anopheles</taxon>
    </lineage>
</organism>
<evidence type="ECO:0000313" key="1">
    <source>
        <dbReference type="EnsemblMetazoa" id="AATE012481-PA.1"/>
    </source>
</evidence>
<dbReference type="VEuPathDB" id="VectorBase:AATE012481"/>